<dbReference type="EMBL" id="AYKG01000023">
    <property type="protein sequence ID" value="ROO28117.1"/>
    <property type="molecule type" value="Genomic_DNA"/>
</dbReference>
<dbReference type="AlphaFoldDB" id="A0A423PRA8"/>
<evidence type="ECO:0000313" key="9">
    <source>
        <dbReference type="EMBL" id="ROO28117.1"/>
    </source>
</evidence>
<evidence type="ECO:0000256" key="4">
    <source>
        <dbReference type="ARBA" id="ARBA00010662"/>
    </source>
</evidence>
<feature type="domain" description="Glucosamine/galactosamine-6-phosphate isomerase" evidence="8">
    <location>
        <begin position="9"/>
        <end position="216"/>
    </location>
</feature>
<sequence>MSNFKRYDDRTHAARDLADAIANTLREAIAERGGASLVVCGGSSPIELFEYLSQAELDWSQVVVVPSDERWVPADDAQSNERMLRDTLLTGRAADAMFVSLYRPTDTPAEAVSDVEGALLDIPTPFDVVLLGMGSDGHTASLFPDDPNIERALASKARVIPADVGPPARMSLGPAYLRAARRIDILVFGDDKKRVHDEAVQPGPLAALPVRSVLNTTDPIPTVHWAE</sequence>
<comment type="function">
    <text evidence="2 7">Hydrolysis of 6-phosphogluconolactone to 6-phosphogluconate.</text>
</comment>
<evidence type="ECO:0000256" key="2">
    <source>
        <dbReference type="ARBA" id="ARBA00002681"/>
    </source>
</evidence>
<organism evidence="9 10">
    <name type="scientific">Salinisphaera japonica YTM-1</name>
    <dbReference type="NCBI Taxonomy" id="1209778"/>
    <lineage>
        <taxon>Bacteria</taxon>
        <taxon>Pseudomonadati</taxon>
        <taxon>Pseudomonadota</taxon>
        <taxon>Gammaproteobacteria</taxon>
        <taxon>Salinisphaerales</taxon>
        <taxon>Salinisphaeraceae</taxon>
        <taxon>Salinisphaera</taxon>
    </lineage>
</organism>
<dbReference type="Proteomes" id="UP000285310">
    <property type="component" value="Unassembled WGS sequence"/>
</dbReference>
<dbReference type="PANTHER" id="PTHR11054:SF0">
    <property type="entry name" value="6-PHOSPHOGLUCONOLACTONASE"/>
    <property type="match status" value="1"/>
</dbReference>
<evidence type="ECO:0000313" key="10">
    <source>
        <dbReference type="Proteomes" id="UP000285310"/>
    </source>
</evidence>
<dbReference type="SUPFAM" id="SSF100950">
    <property type="entry name" value="NagB/RpiA/CoA transferase-like"/>
    <property type="match status" value="1"/>
</dbReference>
<evidence type="ECO:0000256" key="6">
    <source>
        <dbReference type="ARBA" id="ARBA00020337"/>
    </source>
</evidence>
<dbReference type="InterPro" id="IPR005900">
    <property type="entry name" value="6-phosphogluconolactonase_DevB"/>
</dbReference>
<dbReference type="InParanoid" id="A0A423PRA8"/>
<keyword evidence="7" id="KW-0378">Hydrolase</keyword>
<name>A0A423PRA8_9GAMM</name>
<comment type="caution">
    <text evidence="9">The sequence shown here is derived from an EMBL/GenBank/DDBJ whole genome shotgun (WGS) entry which is preliminary data.</text>
</comment>
<dbReference type="Pfam" id="PF01182">
    <property type="entry name" value="Glucosamine_iso"/>
    <property type="match status" value="1"/>
</dbReference>
<evidence type="ECO:0000256" key="7">
    <source>
        <dbReference type="RuleBase" id="RU365095"/>
    </source>
</evidence>
<accession>A0A423PRA8</accession>
<comment type="catalytic activity">
    <reaction evidence="1 7">
        <text>6-phospho-D-glucono-1,5-lactone + H2O = 6-phospho-D-gluconate + H(+)</text>
        <dbReference type="Rhea" id="RHEA:12556"/>
        <dbReference type="ChEBI" id="CHEBI:15377"/>
        <dbReference type="ChEBI" id="CHEBI:15378"/>
        <dbReference type="ChEBI" id="CHEBI:57955"/>
        <dbReference type="ChEBI" id="CHEBI:58759"/>
        <dbReference type="EC" id="3.1.1.31"/>
    </reaction>
</comment>
<dbReference type="Gene3D" id="3.40.50.1360">
    <property type="match status" value="1"/>
</dbReference>
<dbReference type="InterPro" id="IPR039104">
    <property type="entry name" value="6PGL"/>
</dbReference>
<comment type="pathway">
    <text evidence="3 7">Carbohydrate degradation; pentose phosphate pathway; D-ribulose 5-phosphate from D-glucose 6-phosphate (oxidative stage): step 2/3.</text>
</comment>
<dbReference type="InterPro" id="IPR037171">
    <property type="entry name" value="NagB/RpiA_transferase-like"/>
</dbReference>
<dbReference type="EC" id="3.1.1.31" evidence="5 7"/>
<dbReference type="UniPathway" id="UPA00115">
    <property type="reaction ID" value="UER00409"/>
</dbReference>
<comment type="similarity">
    <text evidence="4 7">Belongs to the glucosamine/galactosamine-6-phosphate isomerase family. 6-phosphogluconolactonase subfamily.</text>
</comment>
<reference evidence="9 10" key="1">
    <citation type="submission" date="2013-10" db="EMBL/GenBank/DDBJ databases">
        <title>Salinisphaera japonica YTM-1 Genome Sequencing.</title>
        <authorList>
            <person name="Lai Q."/>
            <person name="Li C."/>
            <person name="Shao Z."/>
        </authorList>
    </citation>
    <scope>NUCLEOTIDE SEQUENCE [LARGE SCALE GENOMIC DNA]</scope>
    <source>
        <strain evidence="9 10">YTM-1</strain>
    </source>
</reference>
<proteinExistence type="inferred from homology"/>
<dbReference type="GO" id="GO:0017057">
    <property type="term" value="F:6-phosphogluconolactonase activity"/>
    <property type="evidence" value="ECO:0007669"/>
    <property type="project" value="UniProtKB-UniRule"/>
</dbReference>
<evidence type="ECO:0000256" key="1">
    <source>
        <dbReference type="ARBA" id="ARBA00000832"/>
    </source>
</evidence>
<dbReference type="GO" id="GO:0006098">
    <property type="term" value="P:pentose-phosphate shunt"/>
    <property type="evidence" value="ECO:0007669"/>
    <property type="project" value="UniProtKB-UniPathway"/>
</dbReference>
<dbReference type="NCBIfam" id="TIGR01198">
    <property type="entry name" value="pgl"/>
    <property type="match status" value="1"/>
</dbReference>
<evidence type="ECO:0000256" key="5">
    <source>
        <dbReference type="ARBA" id="ARBA00013198"/>
    </source>
</evidence>
<dbReference type="PANTHER" id="PTHR11054">
    <property type="entry name" value="6-PHOSPHOGLUCONOLACTONASE"/>
    <property type="match status" value="1"/>
</dbReference>
<evidence type="ECO:0000256" key="3">
    <source>
        <dbReference type="ARBA" id="ARBA00004961"/>
    </source>
</evidence>
<keyword evidence="10" id="KW-1185">Reference proteome</keyword>
<protein>
    <recommendedName>
        <fullName evidence="6 7">6-phosphogluconolactonase</fullName>
        <shortName evidence="7">6PGL</shortName>
        <ecNumber evidence="5 7">3.1.1.31</ecNumber>
    </recommendedName>
</protein>
<dbReference type="RefSeq" id="WP_123658239.1">
    <property type="nucleotide sequence ID" value="NZ_AYKG01000023.1"/>
</dbReference>
<evidence type="ECO:0000259" key="8">
    <source>
        <dbReference type="Pfam" id="PF01182"/>
    </source>
</evidence>
<dbReference type="InterPro" id="IPR006148">
    <property type="entry name" value="Glc/Gal-6P_isomerase"/>
</dbReference>
<gene>
    <name evidence="7" type="primary">pgl</name>
    <name evidence="9" type="ORF">SAJA_08695</name>
</gene>
<dbReference type="GO" id="GO:0005975">
    <property type="term" value="P:carbohydrate metabolic process"/>
    <property type="evidence" value="ECO:0007669"/>
    <property type="project" value="UniProtKB-UniRule"/>
</dbReference>
<dbReference type="CDD" id="cd01400">
    <property type="entry name" value="6PGL"/>
    <property type="match status" value="1"/>
</dbReference>
<dbReference type="OrthoDB" id="9810967at2"/>